<keyword evidence="2" id="KW-0812">Transmembrane</keyword>
<gene>
    <name evidence="3" type="ORF">ACJDT4_03855</name>
</gene>
<dbReference type="InterPro" id="IPR001036">
    <property type="entry name" value="Acrflvin-R"/>
</dbReference>
<dbReference type="SUPFAM" id="SSF82714">
    <property type="entry name" value="Multidrug efflux transporter AcrB TolC docking domain, DN and DC subdomains"/>
    <property type="match status" value="2"/>
</dbReference>
<dbReference type="SUPFAM" id="SSF82693">
    <property type="entry name" value="Multidrug efflux transporter AcrB pore domain, PN1, PN2, PC1 and PC2 subdomains"/>
    <property type="match status" value="3"/>
</dbReference>
<dbReference type="PANTHER" id="PTHR32063:SF0">
    <property type="entry name" value="SWARMING MOTILITY PROTEIN SWRC"/>
    <property type="match status" value="1"/>
</dbReference>
<dbReference type="Gene3D" id="3.30.70.1440">
    <property type="entry name" value="Multidrug efflux transporter AcrB pore domain"/>
    <property type="match status" value="1"/>
</dbReference>
<evidence type="ECO:0000313" key="4">
    <source>
        <dbReference type="Proteomes" id="UP001623592"/>
    </source>
</evidence>
<feature type="transmembrane region" description="Helical" evidence="2">
    <location>
        <begin position="489"/>
        <end position="508"/>
    </location>
</feature>
<name>A0ABW8TAK2_9CLOT</name>
<dbReference type="Gene3D" id="3.30.70.1320">
    <property type="entry name" value="Multidrug efflux transporter AcrB pore domain like"/>
    <property type="match status" value="2"/>
</dbReference>
<dbReference type="RefSeq" id="WP_406786211.1">
    <property type="nucleotide sequence ID" value="NZ_JBJIAA010000002.1"/>
</dbReference>
<evidence type="ECO:0000313" key="3">
    <source>
        <dbReference type="EMBL" id="MFL0249546.1"/>
    </source>
</evidence>
<dbReference type="PANTHER" id="PTHR32063">
    <property type="match status" value="1"/>
</dbReference>
<dbReference type="Gene3D" id="3.30.70.1430">
    <property type="entry name" value="Multidrug efflux transporter AcrB pore domain"/>
    <property type="match status" value="2"/>
</dbReference>
<sequence>MNRLTKFSLKNIFVIFLIIILIAAGGIYSTGTINMESMPNINIPVVTAVTIYPGASPEDVASDISRPIQKSVSGIKGISDVRTTSNENVSVVIAQFDYSTDMDKAEKNMEDAVNKVKLPDSAKKPTVSRVSMGSAPVMTYSIESSKSIDELTKIVNDKIEPKLSGISGVSSIDVEGTSKDDVYVKIDNDKLKENGLTISDVKNALQGNNISFPAGNVDIGSSTLPIQMTKKLYTIDDVKAMPIAVLPNQTKVVGEAFQKVQGGMTQLGQAVGQLGQGVGQLGQAVGQLGQGMGQMGQMVGGNTEAIAILSQMQKAQAQIIYQQTVLSNPNATAKDKAIAQATISAAQAALQGAQAQLDKLMNAQIQSGKALAGSGAKSSSSSGSMKSGSSSSQTSTSTDSSSPSVQVKVVYLKDVATVTRGNGDSTYFIRSNTKNSIIMNVYKTDDGNTVNVAKDVENSLEDLQKSNSGIKFNKISDSSKYVKDSVNGMVREGVLGAVFAIVVIALFLKNIRATIIAVVSIPLSILIALILLPRFGITLNIMSLSGMAVAVGRIVDDSIVVIENIHRRILKDDVAKDKVVQVAADEVSSAITSSTITTVAVFLPLAMISGIVGKIFVPFALTVVICILASLLVAVTVVPVMSKLMILNEKPKPEKKESAVVELYKKILSGALNHRAAVMGVSIVIFALSLLLIKGVGVQFLPSDTSNVLNGTITMTPGTSAEKTNEEAFKFEKYLVDRKDVKTVVSSIGDNSSSSASAMSIQGSNSGKFTIVLKDGVNNDKAADEIIKKASEMSNKNAKISVAVQSFTSGSKDNVEILVNGNNINDITIAANKATDALKGLKELTNVSNTLSAKKPEISVAIDSEKAAKQGLSPMMAAGMVQGIMNYTSVTTIQSGKNNINVYLGYDTKDINSLDKVKAIQLQGASGNFNLSDIAEVKVADGPVSVAELNGNEYASVTADIKIKDTQAASKIAMEKIKSIKGIPSGVTFTQNGSAKSISDSFSQMGMAMLVAIFMVYIVMVLAFGEPKAPFAILFSLPFGAIGAIFALFITRQPLSIPGLIGMLMLIGIVVTNAIVLLDRVQSNRKKGMKVKEALLEAGSIRMRPIFMTAIATIMALMPLAAGFSEGAVISQGLGIVVIGGLVVSTMLTLIIVPVMYSILERD</sequence>
<evidence type="ECO:0000256" key="1">
    <source>
        <dbReference type="SAM" id="MobiDB-lite"/>
    </source>
</evidence>
<feature type="transmembrane region" description="Helical" evidence="2">
    <location>
        <begin position="1031"/>
        <end position="1051"/>
    </location>
</feature>
<keyword evidence="2" id="KW-0472">Membrane</keyword>
<dbReference type="InterPro" id="IPR027463">
    <property type="entry name" value="AcrB_DN_DC_subdom"/>
</dbReference>
<organism evidence="3 4">
    <name type="scientific">Clostridium neuense</name>
    <dbReference type="NCBI Taxonomy" id="1728934"/>
    <lineage>
        <taxon>Bacteria</taxon>
        <taxon>Bacillati</taxon>
        <taxon>Bacillota</taxon>
        <taxon>Clostridia</taxon>
        <taxon>Eubacteriales</taxon>
        <taxon>Clostridiaceae</taxon>
        <taxon>Clostridium</taxon>
    </lineage>
</organism>
<dbReference type="PRINTS" id="PR00702">
    <property type="entry name" value="ACRIFLAVINRP"/>
</dbReference>
<protein>
    <submittedName>
        <fullName evidence="3">Efflux RND transporter permease subunit</fullName>
    </submittedName>
</protein>
<dbReference type="EMBL" id="JBJIAA010000002">
    <property type="protein sequence ID" value="MFL0249546.1"/>
    <property type="molecule type" value="Genomic_DNA"/>
</dbReference>
<comment type="caution">
    <text evidence="3">The sequence shown here is derived from an EMBL/GenBank/DDBJ whole genome shotgun (WGS) entry which is preliminary data.</text>
</comment>
<dbReference type="Pfam" id="PF00873">
    <property type="entry name" value="ACR_tran"/>
    <property type="match status" value="2"/>
</dbReference>
<keyword evidence="4" id="KW-1185">Reference proteome</keyword>
<feature type="transmembrane region" description="Helical" evidence="2">
    <location>
        <begin position="515"/>
        <end position="537"/>
    </location>
</feature>
<feature type="transmembrane region" description="Helical" evidence="2">
    <location>
        <begin position="12"/>
        <end position="31"/>
    </location>
</feature>
<feature type="transmembrane region" description="Helical" evidence="2">
    <location>
        <begin position="615"/>
        <end position="640"/>
    </location>
</feature>
<feature type="transmembrane region" description="Helical" evidence="2">
    <location>
        <begin position="1005"/>
        <end position="1024"/>
    </location>
</feature>
<feature type="transmembrane region" description="Helical" evidence="2">
    <location>
        <begin position="1057"/>
        <end position="1078"/>
    </location>
</feature>
<evidence type="ECO:0000256" key="2">
    <source>
        <dbReference type="SAM" id="Phobius"/>
    </source>
</evidence>
<dbReference type="Gene3D" id="1.20.1640.10">
    <property type="entry name" value="Multidrug efflux transporter AcrB transmembrane domain"/>
    <property type="match status" value="3"/>
</dbReference>
<feature type="transmembrane region" description="Helical" evidence="2">
    <location>
        <begin position="1136"/>
        <end position="1160"/>
    </location>
</feature>
<dbReference type="Gene3D" id="3.30.2090.10">
    <property type="entry name" value="Multidrug efflux transporter AcrB TolC docking domain, DN and DC subdomains"/>
    <property type="match status" value="3"/>
</dbReference>
<feature type="region of interest" description="Disordered" evidence="1">
    <location>
        <begin position="372"/>
        <end position="401"/>
    </location>
</feature>
<proteinExistence type="predicted"/>
<feature type="transmembrane region" description="Helical" evidence="2">
    <location>
        <begin position="676"/>
        <end position="697"/>
    </location>
</feature>
<dbReference type="Proteomes" id="UP001623592">
    <property type="component" value="Unassembled WGS sequence"/>
</dbReference>
<keyword evidence="2" id="KW-1133">Transmembrane helix</keyword>
<reference evidence="3 4" key="1">
    <citation type="submission" date="2024-11" db="EMBL/GenBank/DDBJ databases">
        <authorList>
            <person name="Heng Y.C."/>
            <person name="Lim A.C.H."/>
            <person name="Lee J.K.Y."/>
            <person name="Kittelmann S."/>
        </authorList>
    </citation>
    <scope>NUCLEOTIDE SEQUENCE [LARGE SCALE GENOMIC DNA]</scope>
    <source>
        <strain evidence="3 4">WILCCON 0114</strain>
    </source>
</reference>
<accession>A0ABW8TAK2</accession>
<dbReference type="SUPFAM" id="SSF82866">
    <property type="entry name" value="Multidrug efflux transporter AcrB transmembrane domain"/>
    <property type="match status" value="2"/>
</dbReference>
<feature type="transmembrane region" description="Helical" evidence="2">
    <location>
        <begin position="1106"/>
        <end position="1124"/>
    </location>
</feature>